<keyword evidence="5" id="KW-0521">NADP</keyword>
<dbReference type="EMBL" id="MT631169">
    <property type="protein sequence ID" value="QNO46113.1"/>
    <property type="molecule type" value="Genomic_DNA"/>
</dbReference>
<comment type="subunit">
    <text evidence="3">Homodimer.</text>
</comment>
<dbReference type="InterPro" id="IPR006401">
    <property type="entry name" value="Rib_reduct_arc"/>
</dbReference>
<sequence length="226" mass="24569">MHPYVFINAAMSADGKISTHERKQVPISGDSDFQRVDQLKFGADAIMVGIGTILSDDPSLTVKSEEFRRKRLNSGEDENPIRIVVDSFAKTPVDSDILRKGSGRRVILTTRSAPPERLDALSAAGAEIMVVGDHRVDLGVALERLHEMGIRRLMVEGGGRLNWGLISQGLVDEIHVYIGNMILGGDSAPTLADGSGFADSKTACRLELISCEVMDIGIVVKWRVTK</sequence>
<accession>A0A7G9YDM9</accession>
<name>A0A7G9YDM9_9EURY</name>
<dbReference type="SUPFAM" id="SSF53597">
    <property type="entry name" value="Dihydrofolate reductase-like"/>
    <property type="match status" value="1"/>
</dbReference>
<reference evidence="11" key="1">
    <citation type="submission" date="2020-06" db="EMBL/GenBank/DDBJ databases">
        <title>Unique genomic features of the anaerobic methanotrophic archaea.</title>
        <authorList>
            <person name="Chadwick G.L."/>
            <person name="Skennerton C.T."/>
            <person name="Laso-Perez R."/>
            <person name="Leu A.O."/>
            <person name="Speth D.R."/>
            <person name="Yu H."/>
            <person name="Morgan-Lang C."/>
            <person name="Hatzenpichler R."/>
            <person name="Goudeau D."/>
            <person name="Malmstrom R."/>
            <person name="Brazelton W.J."/>
            <person name="Woyke T."/>
            <person name="Hallam S.J."/>
            <person name="Tyson G.W."/>
            <person name="Wegener G."/>
            <person name="Boetius A."/>
            <person name="Orphan V."/>
        </authorList>
    </citation>
    <scope>NUCLEOTIDE SEQUENCE</scope>
</reference>
<evidence type="ECO:0000256" key="1">
    <source>
        <dbReference type="ARBA" id="ARBA00005104"/>
    </source>
</evidence>
<proteinExistence type="inferred from homology"/>
<dbReference type="InterPro" id="IPR002734">
    <property type="entry name" value="RibDG_C"/>
</dbReference>
<dbReference type="GO" id="GO:0008703">
    <property type="term" value="F:5-amino-6-(5-phosphoribosylamino)uracil reductase activity"/>
    <property type="evidence" value="ECO:0007669"/>
    <property type="project" value="InterPro"/>
</dbReference>
<dbReference type="InterPro" id="IPR011549">
    <property type="entry name" value="RibD_C"/>
</dbReference>
<dbReference type="NCBIfam" id="TIGR00227">
    <property type="entry name" value="ribD_Cterm"/>
    <property type="match status" value="1"/>
</dbReference>
<dbReference type="GO" id="GO:0050661">
    <property type="term" value="F:NADP binding"/>
    <property type="evidence" value="ECO:0007669"/>
    <property type="project" value="InterPro"/>
</dbReference>
<protein>
    <recommendedName>
        <fullName evidence="9">2,5-diamino-6-(ribosylamino)-4(3H)-pyrimidinone 5'-phosphate reductase</fullName>
        <ecNumber evidence="9">1.1.1.302</ecNumber>
    </recommendedName>
</protein>
<keyword evidence="6 11" id="KW-0560">Oxidoreductase</keyword>
<dbReference type="InterPro" id="IPR024072">
    <property type="entry name" value="DHFR-like_dom_sf"/>
</dbReference>
<evidence type="ECO:0000256" key="4">
    <source>
        <dbReference type="ARBA" id="ARBA00022619"/>
    </source>
</evidence>
<comment type="catalytic activity">
    <reaction evidence="7">
        <text>2,5-diamino-6-(1-D-ribitylamino)pyrimidin-4(3H)-one 5'-phosphate + NAD(+) = 2,5-diamino-6-(1-D-ribosylamino)pyrimidin-4(3H)-one 5'-phosphate + NADH + H(+)</text>
        <dbReference type="Rhea" id="RHEA:27274"/>
        <dbReference type="ChEBI" id="CHEBI:15378"/>
        <dbReference type="ChEBI" id="CHEBI:57540"/>
        <dbReference type="ChEBI" id="CHEBI:57945"/>
        <dbReference type="ChEBI" id="CHEBI:58890"/>
        <dbReference type="ChEBI" id="CHEBI:59545"/>
        <dbReference type="EC" id="1.1.1.302"/>
    </reaction>
</comment>
<gene>
    <name evidence="11" type="primary">arfC</name>
    <name evidence="11" type="ORF">MFHEKKGA_00006</name>
</gene>
<organism evidence="11">
    <name type="scientific">Candidatus Methanogaster sp. ANME-2c ERB4</name>
    <dbReference type="NCBI Taxonomy" id="2759911"/>
    <lineage>
        <taxon>Archaea</taxon>
        <taxon>Methanobacteriati</taxon>
        <taxon>Methanobacteriota</taxon>
        <taxon>Stenosarchaea group</taxon>
        <taxon>Methanomicrobia</taxon>
        <taxon>Methanosarcinales</taxon>
        <taxon>ANME-2 cluster</taxon>
        <taxon>Candidatus Methanogasteraceae</taxon>
        <taxon>Candidatus Methanogaster</taxon>
    </lineage>
</organism>
<comment type="catalytic activity">
    <reaction evidence="8">
        <text>2,5-diamino-6-(1-D-ribitylamino)pyrimidin-4(3H)-one 5'-phosphate + NADP(+) = 2,5-diamino-6-(1-D-ribosylamino)pyrimidin-4(3H)-one 5'-phosphate + NADPH + H(+)</text>
        <dbReference type="Rhea" id="RHEA:27278"/>
        <dbReference type="ChEBI" id="CHEBI:15378"/>
        <dbReference type="ChEBI" id="CHEBI:57783"/>
        <dbReference type="ChEBI" id="CHEBI:58349"/>
        <dbReference type="ChEBI" id="CHEBI:58890"/>
        <dbReference type="ChEBI" id="CHEBI:59545"/>
        <dbReference type="EC" id="1.1.1.302"/>
    </reaction>
</comment>
<dbReference type="NCBIfam" id="TIGR01508">
    <property type="entry name" value="rib_reduct_arch"/>
    <property type="match status" value="1"/>
</dbReference>
<evidence type="ECO:0000256" key="3">
    <source>
        <dbReference type="ARBA" id="ARBA00011738"/>
    </source>
</evidence>
<dbReference type="Pfam" id="PF01872">
    <property type="entry name" value="RibD_C"/>
    <property type="match status" value="1"/>
</dbReference>
<evidence type="ECO:0000259" key="10">
    <source>
        <dbReference type="Pfam" id="PF01872"/>
    </source>
</evidence>
<evidence type="ECO:0000313" key="11">
    <source>
        <dbReference type="EMBL" id="QNO46113.1"/>
    </source>
</evidence>
<feature type="domain" description="Bacterial bifunctional deaminase-reductase C-terminal" evidence="10">
    <location>
        <begin position="3"/>
        <end position="219"/>
    </location>
</feature>
<keyword evidence="4" id="KW-0686">Riboflavin biosynthesis</keyword>
<evidence type="ECO:0000256" key="5">
    <source>
        <dbReference type="ARBA" id="ARBA00022857"/>
    </source>
</evidence>
<dbReference type="GO" id="GO:0009231">
    <property type="term" value="P:riboflavin biosynthetic process"/>
    <property type="evidence" value="ECO:0007669"/>
    <property type="project" value="UniProtKB-UniPathway"/>
</dbReference>
<comment type="pathway">
    <text evidence="1">Cofactor biosynthesis; riboflavin biosynthesis.</text>
</comment>
<dbReference type="InterPro" id="IPR050765">
    <property type="entry name" value="Riboflavin_Biosynth_HTPR"/>
</dbReference>
<evidence type="ECO:0000256" key="7">
    <source>
        <dbReference type="ARBA" id="ARBA00047550"/>
    </source>
</evidence>
<dbReference type="UniPathway" id="UPA00275"/>
<evidence type="ECO:0000256" key="2">
    <source>
        <dbReference type="ARBA" id="ARBA00009723"/>
    </source>
</evidence>
<comment type="similarity">
    <text evidence="2">Belongs to the HTP reductase family.</text>
</comment>
<dbReference type="PANTHER" id="PTHR38011:SF7">
    <property type="entry name" value="2,5-DIAMINO-6-RIBOSYLAMINO-4(3H)-PYRIMIDINONE 5'-PHOSPHATE REDUCTASE"/>
    <property type="match status" value="1"/>
</dbReference>
<dbReference type="EC" id="1.1.1.302" evidence="9"/>
<dbReference type="Gene3D" id="3.40.430.10">
    <property type="entry name" value="Dihydrofolate Reductase, subunit A"/>
    <property type="match status" value="1"/>
</dbReference>
<dbReference type="AlphaFoldDB" id="A0A7G9YDM9"/>
<dbReference type="PANTHER" id="PTHR38011">
    <property type="entry name" value="DIHYDROFOLATE REDUCTASE FAMILY PROTEIN (AFU_ORTHOLOGUE AFUA_8G06820)"/>
    <property type="match status" value="1"/>
</dbReference>
<evidence type="ECO:0000256" key="6">
    <source>
        <dbReference type="ARBA" id="ARBA00023002"/>
    </source>
</evidence>
<evidence type="ECO:0000256" key="9">
    <source>
        <dbReference type="NCBIfam" id="TIGR01508"/>
    </source>
</evidence>
<evidence type="ECO:0000256" key="8">
    <source>
        <dbReference type="ARBA" id="ARBA00049020"/>
    </source>
</evidence>